<sequence length="404" mass="45441">MNRLTTKIGIVGGGVGGLTLAHCLRRVGFTNVHLYERASQWKDVGAGFSIQCGREVLKYIGLHDRFRDRSHQLTHFKSITKTGETYMELDFNPDIGPWGVSRPAFINLLSSSLPEGVIHKNKTFQSYEDLNDKVKINFADGTHDEVSLLVGCDGVKSKVREQMQRGSESKFTPKYSGHSIFFSISKPNLLEQFPEQRNTIQQIATNGTITGHFPVEDGRFLFYMIHPSTSAPQESWDLEGAKDELAKLSKDAPAPFAALLEHAERIIHLGMYDHLYINEQPWSQGKVVLLGDAAHTFKPHLGQGANQSMEDALCLSRILAQEDTVSKAFDRFEKERKPKVWALVSAAIRVGKLELSTSGFAAFIRKKVLPPIFRYFDVFGKVWARTLADSKKEVEKIQPYTVRD</sequence>
<keyword evidence="1" id="KW-0285">Flavoprotein</keyword>
<dbReference type="InterPro" id="IPR036188">
    <property type="entry name" value="FAD/NAD-bd_sf"/>
</dbReference>
<dbReference type="GO" id="GO:0071949">
    <property type="term" value="F:FAD binding"/>
    <property type="evidence" value="ECO:0007669"/>
    <property type="project" value="InterPro"/>
</dbReference>
<evidence type="ECO:0000256" key="3">
    <source>
        <dbReference type="ARBA" id="ARBA00023002"/>
    </source>
</evidence>
<dbReference type="SUPFAM" id="SSF51905">
    <property type="entry name" value="FAD/NAD(P)-binding domain"/>
    <property type="match status" value="1"/>
</dbReference>
<name>F2E585_HORVV</name>
<reference evidence="5" key="1">
    <citation type="journal article" date="2011" name="Plant Physiol.">
        <title>Comprehensive sequence analysis of 24,783 barley full-length cDNAs derived from 12 clone libraries.</title>
        <authorList>
            <person name="Matsumoto T."/>
            <person name="Tanaka T."/>
            <person name="Sakai H."/>
            <person name="Amano N."/>
            <person name="Kanamori H."/>
            <person name="Kurita K."/>
            <person name="Kikuta A."/>
            <person name="Kamiya K."/>
            <person name="Yamamoto M."/>
            <person name="Ikawa H."/>
            <person name="Fujii N."/>
            <person name="Hori K."/>
            <person name="Itoh T."/>
            <person name="Sato K."/>
        </authorList>
    </citation>
    <scope>NUCLEOTIDE SEQUENCE</scope>
</reference>
<accession>F2E585</accession>
<dbReference type="InterPro" id="IPR002938">
    <property type="entry name" value="FAD-bd"/>
</dbReference>
<feature type="domain" description="FAD-binding" evidence="4">
    <location>
        <begin position="6"/>
        <end position="346"/>
    </location>
</feature>
<proteinExistence type="evidence at transcript level"/>
<dbReference type="Pfam" id="PF01494">
    <property type="entry name" value="FAD_binding_3"/>
    <property type="match status" value="1"/>
</dbReference>
<evidence type="ECO:0000256" key="1">
    <source>
        <dbReference type="ARBA" id="ARBA00022630"/>
    </source>
</evidence>
<dbReference type="PANTHER" id="PTHR46720:SF3">
    <property type="entry name" value="FAD-BINDING DOMAIN-CONTAINING PROTEIN-RELATED"/>
    <property type="match status" value="1"/>
</dbReference>
<keyword evidence="2" id="KW-0274">FAD</keyword>
<dbReference type="AlphaFoldDB" id="F2E585"/>
<dbReference type="PRINTS" id="PR00420">
    <property type="entry name" value="RNGMNOXGNASE"/>
</dbReference>
<dbReference type="PANTHER" id="PTHR46720">
    <property type="entry name" value="HYDROXYLASE, PUTATIVE (AFU_ORTHOLOGUE AFUA_3G01460)-RELATED"/>
    <property type="match status" value="1"/>
</dbReference>
<dbReference type="Gene3D" id="3.50.50.60">
    <property type="entry name" value="FAD/NAD(P)-binding domain"/>
    <property type="match status" value="1"/>
</dbReference>
<evidence type="ECO:0000313" key="5">
    <source>
        <dbReference type="EMBL" id="BAK02507.1"/>
    </source>
</evidence>
<protein>
    <submittedName>
        <fullName evidence="5">Predicted protein</fullName>
    </submittedName>
</protein>
<evidence type="ECO:0000259" key="4">
    <source>
        <dbReference type="Pfam" id="PF01494"/>
    </source>
</evidence>
<evidence type="ECO:0000256" key="2">
    <source>
        <dbReference type="ARBA" id="ARBA00022827"/>
    </source>
</evidence>
<organism evidence="5">
    <name type="scientific">Hordeum vulgare subsp. vulgare</name>
    <name type="common">Domesticated barley</name>
    <dbReference type="NCBI Taxonomy" id="112509"/>
    <lineage>
        <taxon>Eukaryota</taxon>
        <taxon>Viridiplantae</taxon>
        <taxon>Streptophyta</taxon>
        <taxon>Embryophyta</taxon>
        <taxon>Tracheophyta</taxon>
        <taxon>Spermatophyta</taxon>
        <taxon>Magnoliopsida</taxon>
        <taxon>Liliopsida</taxon>
        <taxon>Poales</taxon>
        <taxon>Poaceae</taxon>
        <taxon>BOP clade</taxon>
        <taxon>Pooideae</taxon>
        <taxon>Triticodae</taxon>
        <taxon>Triticeae</taxon>
        <taxon>Hordeinae</taxon>
        <taxon>Hordeum</taxon>
    </lineage>
</organism>
<dbReference type="EMBL" id="AK371309">
    <property type="protein sequence ID" value="BAK02507.1"/>
    <property type="molecule type" value="mRNA"/>
</dbReference>
<keyword evidence="3" id="KW-0560">Oxidoreductase</keyword>
<dbReference type="InterPro" id="IPR051104">
    <property type="entry name" value="FAD_monoxygenase"/>
</dbReference>
<dbReference type="GO" id="GO:0016491">
    <property type="term" value="F:oxidoreductase activity"/>
    <property type="evidence" value="ECO:0007669"/>
    <property type="project" value="UniProtKB-KW"/>
</dbReference>